<organism evidence="6 7">
    <name type="scientific">Zingiber officinale</name>
    <name type="common">Ginger</name>
    <name type="synonym">Amomum zingiber</name>
    <dbReference type="NCBI Taxonomy" id="94328"/>
    <lineage>
        <taxon>Eukaryota</taxon>
        <taxon>Viridiplantae</taxon>
        <taxon>Streptophyta</taxon>
        <taxon>Embryophyta</taxon>
        <taxon>Tracheophyta</taxon>
        <taxon>Spermatophyta</taxon>
        <taxon>Magnoliopsida</taxon>
        <taxon>Liliopsida</taxon>
        <taxon>Zingiberales</taxon>
        <taxon>Zingiberaceae</taxon>
        <taxon>Zingiber</taxon>
    </lineage>
</organism>
<dbReference type="PROSITE" id="PS50222">
    <property type="entry name" value="EF_HAND_2"/>
    <property type="match status" value="2"/>
</dbReference>
<dbReference type="SMART" id="SM00054">
    <property type="entry name" value="EFh"/>
    <property type="match status" value="2"/>
</dbReference>
<evidence type="ECO:0000256" key="4">
    <source>
        <dbReference type="RuleBase" id="RU369080"/>
    </source>
</evidence>
<dbReference type="SUPFAM" id="SSF47473">
    <property type="entry name" value="EF-hand"/>
    <property type="match status" value="1"/>
</dbReference>
<comment type="subunit">
    <text evidence="4">Homodimer. Interacts with CIPK.</text>
</comment>
<dbReference type="GO" id="GO:0005509">
    <property type="term" value="F:calcium ion binding"/>
    <property type="evidence" value="ECO:0007669"/>
    <property type="project" value="UniProtKB-UniRule"/>
</dbReference>
<sequence>MGCFQSKGRRQFPGYEDPVFLASQTAFTVSEVEALFELFKSISSSVIDDGLINKIFNLFDVKQKGVIDFGDFVRALNVFHPNAPHEDKVDCKYFASSFMILMVPASLKGKRYLDECFSIGATHSDYPERRIGKIRGNYLRKEPDQYILLKTLTMVEKISPKEMAMRYLLWKYLRTLPAVVKQMLIALLSESEMRLADEVVESILDKTFQEADANQDGKIDKTEWENFVSHNPSLMKIMTLPYLRQVILLDITTTFPSFVFHSEVEDIAT</sequence>
<dbReference type="Pfam" id="PF13202">
    <property type="entry name" value="EF-hand_5"/>
    <property type="match status" value="1"/>
</dbReference>
<reference evidence="6 7" key="1">
    <citation type="submission" date="2020-08" db="EMBL/GenBank/DDBJ databases">
        <title>Plant Genome Project.</title>
        <authorList>
            <person name="Zhang R.-G."/>
        </authorList>
    </citation>
    <scope>NUCLEOTIDE SEQUENCE [LARGE SCALE GENOMIC DNA]</scope>
    <source>
        <tissue evidence="6">Rhizome</tissue>
    </source>
</reference>
<dbReference type="GO" id="GO:0016020">
    <property type="term" value="C:membrane"/>
    <property type="evidence" value="ECO:0007669"/>
    <property type="project" value="UniProtKB-SubCell"/>
</dbReference>
<comment type="subcellular location">
    <subcellularLocation>
        <location evidence="4">Membrane</location>
    </subcellularLocation>
</comment>
<feature type="domain" description="EF-hand" evidence="5">
    <location>
        <begin position="199"/>
        <end position="234"/>
    </location>
</feature>
<keyword evidence="2 4" id="KW-0106">Calcium</keyword>
<keyword evidence="7" id="KW-1185">Reference proteome</keyword>
<dbReference type="InterPro" id="IPR045198">
    <property type="entry name" value="CNBL1-10"/>
</dbReference>
<evidence type="ECO:0000256" key="3">
    <source>
        <dbReference type="ARBA" id="ARBA00023774"/>
    </source>
</evidence>
<dbReference type="PROSITE" id="PS00018">
    <property type="entry name" value="EF_HAND_1"/>
    <property type="match status" value="1"/>
</dbReference>
<dbReference type="PANTHER" id="PTHR23056:SF44">
    <property type="entry name" value="CALCINEURIN B-LIKE PROTEIN 1"/>
    <property type="match status" value="1"/>
</dbReference>
<dbReference type="AlphaFoldDB" id="A0A8J5FUC3"/>
<dbReference type="Proteomes" id="UP000734854">
    <property type="component" value="Unassembled WGS sequence"/>
</dbReference>
<dbReference type="GO" id="GO:0019900">
    <property type="term" value="F:kinase binding"/>
    <property type="evidence" value="ECO:0007669"/>
    <property type="project" value="UniProtKB-UniRule"/>
</dbReference>
<proteinExistence type="inferred from homology"/>
<dbReference type="EMBL" id="JACMSC010000012">
    <property type="protein sequence ID" value="KAG6496115.1"/>
    <property type="molecule type" value="Genomic_DNA"/>
</dbReference>
<keyword evidence="4" id="KW-0472">Membrane</keyword>
<evidence type="ECO:0000259" key="5">
    <source>
        <dbReference type="PROSITE" id="PS50222"/>
    </source>
</evidence>
<dbReference type="PANTHER" id="PTHR23056">
    <property type="entry name" value="CALCINEURIN B"/>
    <property type="match status" value="1"/>
</dbReference>
<dbReference type="Gene3D" id="1.10.238.10">
    <property type="entry name" value="EF-hand"/>
    <property type="match status" value="1"/>
</dbReference>
<gene>
    <name evidence="6" type="ORF">ZIOFF_043963</name>
</gene>
<keyword evidence="1 4" id="KW-0677">Repeat</keyword>
<dbReference type="InterPro" id="IPR018247">
    <property type="entry name" value="EF_Hand_1_Ca_BS"/>
</dbReference>
<name>A0A8J5FUC3_ZINOF</name>
<feature type="domain" description="EF-hand" evidence="5">
    <location>
        <begin position="47"/>
        <end position="82"/>
    </location>
</feature>
<evidence type="ECO:0000313" key="6">
    <source>
        <dbReference type="EMBL" id="KAG6496115.1"/>
    </source>
</evidence>
<evidence type="ECO:0000256" key="2">
    <source>
        <dbReference type="ARBA" id="ARBA00022837"/>
    </source>
</evidence>
<dbReference type="InterPro" id="IPR011992">
    <property type="entry name" value="EF-hand-dom_pair"/>
</dbReference>
<comment type="function">
    <text evidence="4">Acts as a calcium sensor. CBL proteins interact with CIPK serine-threonine protein kinases. Binding of a CBL protein to the regulatory NAF domain of a CIPK protein lead to the activation of the kinase in a calcium-dependent manner.</text>
</comment>
<evidence type="ECO:0000256" key="1">
    <source>
        <dbReference type="ARBA" id="ARBA00022737"/>
    </source>
</evidence>
<evidence type="ECO:0000313" key="7">
    <source>
        <dbReference type="Proteomes" id="UP000734854"/>
    </source>
</evidence>
<dbReference type="InterPro" id="IPR002048">
    <property type="entry name" value="EF_hand_dom"/>
</dbReference>
<dbReference type="GO" id="GO:0019722">
    <property type="term" value="P:calcium-mediated signaling"/>
    <property type="evidence" value="ECO:0007669"/>
    <property type="project" value="UniProtKB-UniRule"/>
</dbReference>
<accession>A0A8J5FUC3</accession>
<protein>
    <recommendedName>
        <fullName evidence="4">Calcineurin B-like protein</fullName>
    </recommendedName>
</protein>
<comment type="caution">
    <text evidence="6">The sequence shown here is derived from an EMBL/GenBank/DDBJ whole genome shotgun (WGS) entry which is preliminary data.</text>
</comment>
<comment type="similarity">
    <text evidence="3 4">Belongs to the calcineurin regulatory subunit family.</text>
</comment>
<keyword evidence="4" id="KW-0479">Metal-binding</keyword>